<evidence type="ECO:0000313" key="3">
    <source>
        <dbReference type="Proteomes" id="UP000274100"/>
    </source>
</evidence>
<evidence type="ECO:0000256" key="1">
    <source>
        <dbReference type="SAM" id="Phobius"/>
    </source>
</evidence>
<proteinExistence type="predicted"/>
<keyword evidence="1" id="KW-1133">Transmembrane helix</keyword>
<dbReference type="KEGG" id="mcun:NCTC10297_00120"/>
<reference evidence="2 3" key="1">
    <citation type="submission" date="2018-12" db="EMBL/GenBank/DDBJ databases">
        <authorList>
            <consortium name="Pathogen Informatics"/>
        </authorList>
    </citation>
    <scope>NUCLEOTIDE SEQUENCE [LARGE SCALE GENOMIC DNA]</scope>
    <source>
        <strain evidence="2 3">NCTC10297</strain>
    </source>
</reference>
<keyword evidence="1" id="KW-0812">Transmembrane</keyword>
<feature type="transmembrane region" description="Helical" evidence="1">
    <location>
        <begin position="60"/>
        <end position="89"/>
    </location>
</feature>
<evidence type="ECO:0000313" key="2">
    <source>
        <dbReference type="EMBL" id="VEG12204.1"/>
    </source>
</evidence>
<sequence length="98" mass="11174">MSCRPISLIAMYDFASSNGNLIAPITQTQPLINATPTNDVVIHPKYVPILPEKQSIAKPFFLAFLFGYSKIFVMVYKIIITNIYILALIHHRTLPIWR</sequence>
<dbReference type="AlphaFoldDB" id="A0A3S4QQZ8"/>
<keyword evidence="1" id="KW-0472">Membrane</keyword>
<gene>
    <name evidence="2" type="ORF">NCTC10297_00120</name>
</gene>
<dbReference type="EMBL" id="LR134343">
    <property type="protein sequence ID" value="VEG12204.1"/>
    <property type="molecule type" value="Genomic_DNA"/>
</dbReference>
<name>A0A3S4QQZ8_9GAMM</name>
<dbReference type="Proteomes" id="UP000274100">
    <property type="component" value="Chromosome"/>
</dbReference>
<accession>A0A3S4QQZ8</accession>
<organism evidence="2 3">
    <name type="scientific">Moraxella cuniculi</name>
    <dbReference type="NCBI Taxonomy" id="34061"/>
    <lineage>
        <taxon>Bacteria</taxon>
        <taxon>Pseudomonadati</taxon>
        <taxon>Pseudomonadota</taxon>
        <taxon>Gammaproteobacteria</taxon>
        <taxon>Moraxellales</taxon>
        <taxon>Moraxellaceae</taxon>
        <taxon>Moraxella</taxon>
    </lineage>
</organism>
<protein>
    <submittedName>
        <fullName evidence="2">Uncharacterized protein</fullName>
    </submittedName>
</protein>